<name>A0A0N5C6T0_STREA</name>
<keyword evidence="2" id="KW-1185">Reference proteome</keyword>
<dbReference type="Proteomes" id="UP000046392">
    <property type="component" value="Unplaced"/>
</dbReference>
<organism evidence="2 3">
    <name type="scientific">Strongyloides papillosus</name>
    <name type="common">Intestinal threadworm</name>
    <dbReference type="NCBI Taxonomy" id="174720"/>
    <lineage>
        <taxon>Eukaryota</taxon>
        <taxon>Metazoa</taxon>
        <taxon>Ecdysozoa</taxon>
        <taxon>Nematoda</taxon>
        <taxon>Chromadorea</taxon>
        <taxon>Rhabditida</taxon>
        <taxon>Tylenchina</taxon>
        <taxon>Panagrolaimomorpha</taxon>
        <taxon>Strongyloidoidea</taxon>
        <taxon>Strongyloididae</taxon>
        <taxon>Strongyloides</taxon>
    </lineage>
</organism>
<dbReference type="WBParaSite" id="SPAL_0001364500.1">
    <property type="protein sequence ID" value="SPAL_0001364500.1"/>
    <property type="gene ID" value="SPAL_0001364500"/>
</dbReference>
<protein>
    <submittedName>
        <fullName evidence="3">Secreted protein</fullName>
    </submittedName>
</protein>
<evidence type="ECO:0000313" key="3">
    <source>
        <dbReference type="WBParaSite" id="SPAL_0001364500.1"/>
    </source>
</evidence>
<reference evidence="3" key="1">
    <citation type="submission" date="2017-02" db="UniProtKB">
        <authorList>
            <consortium name="WormBaseParasite"/>
        </authorList>
    </citation>
    <scope>IDENTIFICATION</scope>
</reference>
<feature type="signal peptide" evidence="1">
    <location>
        <begin position="1"/>
        <end position="20"/>
    </location>
</feature>
<evidence type="ECO:0000313" key="2">
    <source>
        <dbReference type="Proteomes" id="UP000046392"/>
    </source>
</evidence>
<sequence length="185" mass="21271">MNTKILVLCVIGSIVAFATAHGFNDYNGEYETEPESVEIGNNEISEEGIQPMGNFGNQQWTGQHWNSNPYNGFYYPAQPSNLNRNWYLPSGFNPHHHGNLNPWGPHYGGSMEASYNYADKYAYDYFRRNGFTIKSSLAFCNNRYMAHIIYSSRTLRTFCKTIINRYQNPEIPTFPVIPETSEQIN</sequence>
<accession>A0A0N5C6T0</accession>
<dbReference type="AlphaFoldDB" id="A0A0N5C6T0"/>
<dbReference type="STRING" id="174720.A0A0N5C6T0"/>
<proteinExistence type="predicted"/>
<evidence type="ECO:0000256" key="1">
    <source>
        <dbReference type="SAM" id="SignalP"/>
    </source>
</evidence>
<keyword evidence="1" id="KW-0732">Signal</keyword>
<feature type="chain" id="PRO_5005895544" evidence="1">
    <location>
        <begin position="21"/>
        <end position="185"/>
    </location>
</feature>